<dbReference type="GO" id="GO:0042597">
    <property type="term" value="C:periplasmic space"/>
    <property type="evidence" value="ECO:0007669"/>
    <property type="project" value="InterPro"/>
</dbReference>
<dbReference type="InterPro" id="IPR032694">
    <property type="entry name" value="CopC/D"/>
</dbReference>
<dbReference type="InterPro" id="IPR007348">
    <property type="entry name" value="CopC_dom"/>
</dbReference>
<dbReference type="Gene3D" id="2.60.40.1220">
    <property type="match status" value="1"/>
</dbReference>
<evidence type="ECO:0000256" key="5">
    <source>
        <dbReference type="ARBA" id="ARBA00022729"/>
    </source>
</evidence>
<feature type="transmembrane region" description="Helical" evidence="9">
    <location>
        <begin position="132"/>
        <end position="158"/>
    </location>
</feature>
<evidence type="ECO:0000256" key="3">
    <source>
        <dbReference type="ARBA" id="ARBA00022692"/>
    </source>
</evidence>
<feature type="transmembrane region" description="Helical" evidence="9">
    <location>
        <begin position="204"/>
        <end position="227"/>
    </location>
</feature>
<keyword evidence="5 10" id="KW-0732">Signal</keyword>
<evidence type="ECO:0000256" key="4">
    <source>
        <dbReference type="ARBA" id="ARBA00022723"/>
    </source>
</evidence>
<dbReference type="GO" id="GO:0005886">
    <property type="term" value="C:plasma membrane"/>
    <property type="evidence" value="ECO:0007669"/>
    <property type="project" value="UniProtKB-SubCell"/>
</dbReference>
<feature type="chain" id="PRO_5020858645" evidence="10">
    <location>
        <begin position="25"/>
        <end position="519"/>
    </location>
</feature>
<keyword evidence="6 9" id="KW-1133">Transmembrane helix</keyword>
<dbReference type="PANTHER" id="PTHR34820">
    <property type="entry name" value="INNER MEMBRANE PROTEIN YEBZ"/>
    <property type="match status" value="1"/>
</dbReference>
<feature type="domain" description="CopC" evidence="11">
    <location>
        <begin position="23"/>
        <end position="114"/>
    </location>
</feature>
<comment type="caution">
    <text evidence="13">The sequence shown here is derived from an EMBL/GenBank/DDBJ whole genome shotgun (WGS) entry which is preliminary data.</text>
</comment>
<feature type="transmembrane region" description="Helical" evidence="9">
    <location>
        <begin position="339"/>
        <end position="360"/>
    </location>
</feature>
<dbReference type="AlphaFoldDB" id="A0A4Q0SFE6"/>
<keyword evidence="8 9" id="KW-0472">Membrane</keyword>
<sequence length="519" mass="54171">MRLLAALATLLIVVGFATGASAHAALVAVEPASGSMLARAPKAVVLRFNEAVTLGAVQLIDGTGRARDGVRINASGETISVAVPPDLPQGTAVVSYRVISQDGHPIAGSVVFSIGVPTGTKPPANTEGGLSALIWLARVGLYLGLFVGVGGVWFARWIAWSMTGTTVPRVALAVGLPSAVVSLGALGLDLLGLPPVALATMAPWMVAFATSAGPASLIAIAAMLLALVALRSAWYPRGLAFIAFIGVGLSLAMTGHAATAPPEMLTRPAIFLHGLGVAFWIGALAPLVALVSKPVAMALPVVNRFSRTAVPVVATLALTGLVLAIVQLEKPSALVETRYGLILSIKLALVLVLLALAALNRFHLTPTLARDHEAASLKRSILFECAIALIIFAVVAGWRFTPPPRSIVPETPLAIHIHSDKAMFQVLVSPGKAGVDDFVLQLMTGEGTPLAAKEVTLTLSLPERGIEPMEREASLGPDGYWHVRKVELPFAGRWHVRIGALVTDFERITLEDELEVASP</sequence>
<evidence type="ECO:0000259" key="12">
    <source>
        <dbReference type="Pfam" id="PF05425"/>
    </source>
</evidence>
<feature type="transmembrane region" description="Helical" evidence="9">
    <location>
        <begin position="270"/>
        <end position="296"/>
    </location>
</feature>
<feature type="transmembrane region" description="Helical" evidence="9">
    <location>
        <begin position="381"/>
        <end position="400"/>
    </location>
</feature>
<dbReference type="GO" id="GO:0006825">
    <property type="term" value="P:copper ion transport"/>
    <property type="evidence" value="ECO:0007669"/>
    <property type="project" value="InterPro"/>
</dbReference>
<keyword evidence="4" id="KW-0479">Metal-binding</keyword>
<evidence type="ECO:0000256" key="9">
    <source>
        <dbReference type="SAM" id="Phobius"/>
    </source>
</evidence>
<feature type="transmembrane region" description="Helical" evidence="9">
    <location>
        <begin position="239"/>
        <end position="258"/>
    </location>
</feature>
<feature type="signal peptide" evidence="10">
    <location>
        <begin position="1"/>
        <end position="24"/>
    </location>
</feature>
<evidence type="ECO:0000256" key="7">
    <source>
        <dbReference type="ARBA" id="ARBA00023008"/>
    </source>
</evidence>
<dbReference type="InterPro" id="IPR014756">
    <property type="entry name" value="Ig_E-set"/>
</dbReference>
<evidence type="ECO:0000313" key="14">
    <source>
        <dbReference type="Proteomes" id="UP000290565"/>
    </source>
</evidence>
<evidence type="ECO:0000256" key="6">
    <source>
        <dbReference type="ARBA" id="ARBA00022989"/>
    </source>
</evidence>
<dbReference type="SUPFAM" id="SSF81296">
    <property type="entry name" value="E set domains"/>
    <property type="match status" value="1"/>
</dbReference>
<proteinExistence type="predicted"/>
<evidence type="ECO:0000259" key="11">
    <source>
        <dbReference type="Pfam" id="PF04234"/>
    </source>
</evidence>
<keyword evidence="7" id="KW-0186">Copper</keyword>
<evidence type="ECO:0000256" key="2">
    <source>
        <dbReference type="ARBA" id="ARBA00022475"/>
    </source>
</evidence>
<evidence type="ECO:0000256" key="1">
    <source>
        <dbReference type="ARBA" id="ARBA00004651"/>
    </source>
</evidence>
<dbReference type="InterPro" id="IPR008457">
    <property type="entry name" value="Cu-R_CopD_dom"/>
</dbReference>
<dbReference type="GO" id="GO:0046688">
    <property type="term" value="P:response to copper ion"/>
    <property type="evidence" value="ECO:0007669"/>
    <property type="project" value="InterPro"/>
</dbReference>
<protein>
    <submittedName>
        <fullName evidence="13">Copper-binding protein</fullName>
    </submittedName>
</protein>
<dbReference type="InterPro" id="IPR014755">
    <property type="entry name" value="Cu-Rt/internalin_Ig-like"/>
</dbReference>
<keyword evidence="2" id="KW-1003">Cell membrane</keyword>
<feature type="transmembrane region" description="Helical" evidence="9">
    <location>
        <begin position="308"/>
        <end position="327"/>
    </location>
</feature>
<dbReference type="Pfam" id="PF05425">
    <property type="entry name" value="CopD"/>
    <property type="match status" value="1"/>
</dbReference>
<feature type="transmembrane region" description="Helical" evidence="9">
    <location>
        <begin position="170"/>
        <end position="192"/>
    </location>
</feature>
<dbReference type="Pfam" id="PF04234">
    <property type="entry name" value="CopC"/>
    <property type="match status" value="1"/>
</dbReference>
<accession>A0A4Q0SFE6</accession>
<evidence type="ECO:0000313" key="13">
    <source>
        <dbReference type="EMBL" id="RXH37907.1"/>
    </source>
</evidence>
<keyword evidence="3 9" id="KW-0812">Transmembrane</keyword>
<dbReference type="PANTHER" id="PTHR34820:SF4">
    <property type="entry name" value="INNER MEMBRANE PROTEIN YEBZ"/>
    <property type="match status" value="1"/>
</dbReference>
<feature type="domain" description="Copper resistance protein D" evidence="12">
    <location>
        <begin position="301"/>
        <end position="398"/>
    </location>
</feature>
<dbReference type="GO" id="GO:0005507">
    <property type="term" value="F:copper ion binding"/>
    <property type="evidence" value="ECO:0007669"/>
    <property type="project" value="InterPro"/>
</dbReference>
<reference evidence="13 14" key="1">
    <citation type="submission" date="2015-04" db="EMBL/GenBank/DDBJ databases">
        <title>Comparative genomics of rhizobia nodulating Arachis hypogaea in China.</title>
        <authorList>
            <person name="Li Y."/>
        </authorList>
    </citation>
    <scope>NUCLEOTIDE SEQUENCE [LARGE SCALE GENOMIC DNA]</scope>
    <source>
        <strain evidence="13 14">CCBAU 51787</strain>
    </source>
</reference>
<comment type="subcellular location">
    <subcellularLocation>
        <location evidence="1">Cell membrane</location>
        <topology evidence="1">Multi-pass membrane protein</topology>
    </subcellularLocation>
</comment>
<dbReference type="RefSeq" id="WP_164939578.1">
    <property type="nucleotide sequence ID" value="NZ_LBJM01000065.1"/>
</dbReference>
<gene>
    <name evidence="13" type="ORF">XH94_23980</name>
</gene>
<dbReference type="EMBL" id="LBJM01000065">
    <property type="protein sequence ID" value="RXH37907.1"/>
    <property type="molecule type" value="Genomic_DNA"/>
</dbReference>
<evidence type="ECO:0000256" key="8">
    <source>
        <dbReference type="ARBA" id="ARBA00023136"/>
    </source>
</evidence>
<organism evidence="13 14">
    <name type="scientific">Bradyrhizobium zhanjiangense</name>
    <dbReference type="NCBI Taxonomy" id="1325107"/>
    <lineage>
        <taxon>Bacteria</taxon>
        <taxon>Pseudomonadati</taxon>
        <taxon>Pseudomonadota</taxon>
        <taxon>Alphaproteobacteria</taxon>
        <taxon>Hyphomicrobiales</taxon>
        <taxon>Nitrobacteraceae</taxon>
        <taxon>Bradyrhizobium</taxon>
    </lineage>
</organism>
<name>A0A4Q0SFE6_9BRAD</name>
<dbReference type="Proteomes" id="UP000290565">
    <property type="component" value="Unassembled WGS sequence"/>
</dbReference>
<evidence type="ECO:0000256" key="10">
    <source>
        <dbReference type="SAM" id="SignalP"/>
    </source>
</evidence>